<dbReference type="Gene3D" id="3.40.50.300">
    <property type="entry name" value="P-loop containing nucleotide triphosphate hydrolases"/>
    <property type="match status" value="1"/>
</dbReference>
<dbReference type="InterPro" id="IPR035421">
    <property type="entry name" value="Terminase_6C"/>
</dbReference>
<dbReference type="Pfam" id="PF17289">
    <property type="entry name" value="Terminase_6C"/>
    <property type="match status" value="1"/>
</dbReference>
<evidence type="ECO:0000313" key="4">
    <source>
        <dbReference type="EMBL" id="MFI6495879.1"/>
    </source>
</evidence>
<protein>
    <recommendedName>
        <fullName evidence="3">Terminase large subunit gp17-like C-terminal domain-containing protein</fullName>
    </recommendedName>
</protein>
<dbReference type="RefSeq" id="WP_397077651.1">
    <property type="nucleotide sequence ID" value="NZ_JBITGY010000001.1"/>
</dbReference>
<feature type="region of interest" description="Disordered" evidence="2">
    <location>
        <begin position="1"/>
        <end position="21"/>
    </location>
</feature>
<organism evidence="4 5">
    <name type="scientific">Nonomuraea typhae</name>
    <dbReference type="NCBI Taxonomy" id="2603600"/>
    <lineage>
        <taxon>Bacteria</taxon>
        <taxon>Bacillati</taxon>
        <taxon>Actinomycetota</taxon>
        <taxon>Actinomycetes</taxon>
        <taxon>Streptosporangiales</taxon>
        <taxon>Streptosporangiaceae</taxon>
        <taxon>Nonomuraea</taxon>
    </lineage>
</organism>
<sequence length="527" mass="59985">MMTVASEELLDETHEEETPIEQELRQATAKELGEEARNTVDLIIEKMLIVIDELSGHPLYAYQRPFARRFLESLILGDGATLTALWARQSGKSETISNTIAAVMIMFPVLTKIFPQHLGKFAEGVWVGAFAPVDEQADTLYGRIVARLTSDRALEFMQDPDIQDGVKARGRQLTLRSGSLVRKQTAHPKATIEGRTYHVILIDECQGADERVVNKSIAPMGTATLATKVFVGTPTYHKGVFYDQIQLNKRKQLERGARQNHFEADWRDAGRANPNYLGSIQNELARIGEDSDEFKLAYRLMWLLEVGQFTSAERLQEIGDKSMEIQRSWDRSPVVVGIDPARKADSTIVTVLWVDWDHPDEYGFYPHRILNWLDLGGTTSWEAQYHRIVDFLTHYRVLRIGVDTAGVGDAVADRLRVLMPWTEIVDMPSDRASQSKRWKHLKQLLERGRIIVPAHAKTRQLKVYKRFMQEMEDLQVEFTGPYMLAAAPEKANAHDDYADSLALACMQTTIEQQMPEVEVSHNVFYER</sequence>
<keyword evidence="1" id="KW-1188">Viral release from host cell</keyword>
<dbReference type="Proteomes" id="UP001612741">
    <property type="component" value="Unassembled WGS sequence"/>
</dbReference>
<evidence type="ECO:0000256" key="1">
    <source>
        <dbReference type="ARBA" id="ARBA00022612"/>
    </source>
</evidence>
<keyword evidence="5" id="KW-1185">Reference proteome</keyword>
<evidence type="ECO:0000259" key="3">
    <source>
        <dbReference type="Pfam" id="PF17289"/>
    </source>
</evidence>
<accession>A0ABW7YJ10</accession>
<evidence type="ECO:0000313" key="5">
    <source>
        <dbReference type="Proteomes" id="UP001612741"/>
    </source>
</evidence>
<dbReference type="EMBL" id="JBITGY010000001">
    <property type="protein sequence ID" value="MFI6495879.1"/>
    <property type="molecule type" value="Genomic_DNA"/>
</dbReference>
<comment type="caution">
    <text evidence="4">The sequence shown here is derived from an EMBL/GenBank/DDBJ whole genome shotgun (WGS) entry which is preliminary data.</text>
</comment>
<feature type="domain" description="Terminase large subunit gp17-like C-terminal" evidence="3">
    <location>
        <begin position="336"/>
        <end position="506"/>
    </location>
</feature>
<dbReference type="InterPro" id="IPR027417">
    <property type="entry name" value="P-loop_NTPase"/>
</dbReference>
<feature type="compositionally biased region" description="Acidic residues" evidence="2">
    <location>
        <begin position="8"/>
        <end position="20"/>
    </location>
</feature>
<evidence type="ECO:0000256" key="2">
    <source>
        <dbReference type="SAM" id="MobiDB-lite"/>
    </source>
</evidence>
<proteinExistence type="predicted"/>
<dbReference type="Gene3D" id="3.30.420.240">
    <property type="match status" value="1"/>
</dbReference>
<gene>
    <name evidence="4" type="ORF">ACIBG2_00745</name>
</gene>
<name>A0ABW7YJ10_9ACTN</name>
<reference evidence="4 5" key="1">
    <citation type="submission" date="2024-10" db="EMBL/GenBank/DDBJ databases">
        <title>The Natural Products Discovery Center: Release of the First 8490 Sequenced Strains for Exploring Actinobacteria Biosynthetic Diversity.</title>
        <authorList>
            <person name="Kalkreuter E."/>
            <person name="Kautsar S.A."/>
            <person name="Yang D."/>
            <person name="Bader C.D."/>
            <person name="Teijaro C.N."/>
            <person name="Fluegel L."/>
            <person name="Davis C.M."/>
            <person name="Simpson J.R."/>
            <person name="Lauterbach L."/>
            <person name="Steele A.D."/>
            <person name="Gui C."/>
            <person name="Meng S."/>
            <person name="Li G."/>
            <person name="Viehrig K."/>
            <person name="Ye F."/>
            <person name="Su P."/>
            <person name="Kiefer A.F."/>
            <person name="Nichols A."/>
            <person name="Cepeda A.J."/>
            <person name="Yan W."/>
            <person name="Fan B."/>
            <person name="Jiang Y."/>
            <person name="Adhikari A."/>
            <person name="Zheng C.-J."/>
            <person name="Schuster L."/>
            <person name="Cowan T.M."/>
            <person name="Smanski M.J."/>
            <person name="Chevrette M.G."/>
            <person name="De Carvalho L.P.S."/>
            <person name="Shen B."/>
        </authorList>
    </citation>
    <scope>NUCLEOTIDE SEQUENCE [LARGE SCALE GENOMIC DNA]</scope>
    <source>
        <strain evidence="4 5">NPDC050545</strain>
    </source>
</reference>